<dbReference type="Pfam" id="PF00501">
    <property type="entry name" value="AMP-binding"/>
    <property type="match status" value="1"/>
</dbReference>
<proteinExistence type="inferred from homology"/>
<dbReference type="InterPro" id="IPR025110">
    <property type="entry name" value="AMP-bd_C"/>
</dbReference>
<sequence length="496" mass="54224">MNIADYVARNGRKYANADALLSEDTHLNWQQLDTLVNQMAHCLRQDYQVGKGDRVALLLPNSAAFVIAYFAVIRLQAIVVPINVKLTSAELDYILGDAKARCVISCELTQQPLAALTDTVPCLLLNQPQQQLAAYAAEAIEAQHSSSDNCAIIYTSGTTGRPKGVLFQHQALIAVATMFAVEMQYRPESRLLNLMPFTHSAPLHLSLVAGTMVGCCQVVASSFSPDILLTHVAKYRTTHFFGAPVAYLLTAQHPAIATTDLSSMSHWIYGGGPMSPAQAKQVQQAFASDQFYCVYGLTEAGPTGTLLFPEHGLTKAGSIGKRAALNTEIRLVDDQQQAVAPGEAGEIELRGEGLMREYWRNPAATSASYSEAGWLKTGDIAVQDDDGFYWIKDRKKDLIISGGVNVYPREVEEVLSNHPSVQEVAVIGIPHEEWGESVKAVIMLVPEANASDTENALKTYIAEHLASYKHPRLYSFVDDLPRNANGKVLKHKLRQS</sequence>
<dbReference type="EMBL" id="AMRG01000017">
    <property type="protein sequence ID" value="EKE80626.1"/>
    <property type="molecule type" value="Genomic_DNA"/>
</dbReference>
<gene>
    <name evidence="5" type="ORF">A10D4_11726</name>
</gene>
<dbReference type="PANTHER" id="PTHR43201:SF5">
    <property type="entry name" value="MEDIUM-CHAIN ACYL-COA LIGASE ACSF2, MITOCHONDRIAL"/>
    <property type="match status" value="1"/>
</dbReference>
<dbReference type="OrthoDB" id="9803968at2"/>
<dbReference type="SUPFAM" id="SSF56801">
    <property type="entry name" value="Acetyl-CoA synthetase-like"/>
    <property type="match status" value="1"/>
</dbReference>
<evidence type="ECO:0000256" key="1">
    <source>
        <dbReference type="ARBA" id="ARBA00006432"/>
    </source>
</evidence>
<comment type="caution">
    <text evidence="5">The sequence shown here is derived from an EMBL/GenBank/DDBJ whole genome shotgun (WGS) entry which is preliminary data.</text>
</comment>
<keyword evidence="2 5" id="KW-0436">Ligase</keyword>
<organism evidence="5 6">
    <name type="scientific">Idiomarina xiamenensis 10-D-4</name>
    <dbReference type="NCBI Taxonomy" id="740709"/>
    <lineage>
        <taxon>Bacteria</taxon>
        <taxon>Pseudomonadati</taxon>
        <taxon>Pseudomonadota</taxon>
        <taxon>Gammaproteobacteria</taxon>
        <taxon>Alteromonadales</taxon>
        <taxon>Idiomarinaceae</taxon>
        <taxon>Idiomarina</taxon>
    </lineage>
</organism>
<dbReference type="AlphaFoldDB" id="K2JBK2"/>
<dbReference type="PANTHER" id="PTHR43201">
    <property type="entry name" value="ACYL-COA SYNTHETASE"/>
    <property type="match status" value="1"/>
</dbReference>
<evidence type="ECO:0000259" key="4">
    <source>
        <dbReference type="Pfam" id="PF13193"/>
    </source>
</evidence>
<dbReference type="FunFam" id="3.30.300.30:FF:000008">
    <property type="entry name" value="2,3-dihydroxybenzoate-AMP ligase"/>
    <property type="match status" value="1"/>
</dbReference>
<accession>K2JBK2</accession>
<dbReference type="RefSeq" id="WP_008489727.1">
    <property type="nucleotide sequence ID" value="NZ_AMRG01000017.1"/>
</dbReference>
<dbReference type="InterPro" id="IPR045851">
    <property type="entry name" value="AMP-bd_C_sf"/>
</dbReference>
<dbReference type="GO" id="GO:0031956">
    <property type="term" value="F:medium-chain fatty acid-CoA ligase activity"/>
    <property type="evidence" value="ECO:0007669"/>
    <property type="project" value="TreeGrafter"/>
</dbReference>
<feature type="domain" description="AMP-binding enzyme C-terminal" evidence="4">
    <location>
        <begin position="410"/>
        <end position="487"/>
    </location>
</feature>
<keyword evidence="6" id="KW-1185">Reference proteome</keyword>
<comment type="similarity">
    <text evidence="1">Belongs to the ATP-dependent AMP-binding enzyme family.</text>
</comment>
<dbReference type="InterPro" id="IPR000873">
    <property type="entry name" value="AMP-dep_synth/lig_dom"/>
</dbReference>
<evidence type="ECO:0000313" key="6">
    <source>
        <dbReference type="Proteomes" id="UP000014115"/>
    </source>
</evidence>
<dbReference type="PROSITE" id="PS00455">
    <property type="entry name" value="AMP_BINDING"/>
    <property type="match status" value="1"/>
</dbReference>
<dbReference type="STRING" id="740709.A10D4_11726"/>
<dbReference type="eggNOG" id="COG0318">
    <property type="taxonomic scope" value="Bacteria"/>
</dbReference>
<dbReference type="Proteomes" id="UP000014115">
    <property type="component" value="Unassembled WGS sequence"/>
</dbReference>
<dbReference type="Pfam" id="PF13193">
    <property type="entry name" value="AMP-binding_C"/>
    <property type="match status" value="1"/>
</dbReference>
<evidence type="ECO:0000259" key="3">
    <source>
        <dbReference type="Pfam" id="PF00501"/>
    </source>
</evidence>
<evidence type="ECO:0000256" key="2">
    <source>
        <dbReference type="ARBA" id="ARBA00022598"/>
    </source>
</evidence>
<name>K2JBK2_9GAMM</name>
<feature type="domain" description="AMP-dependent synthetase/ligase" evidence="3">
    <location>
        <begin position="9"/>
        <end position="359"/>
    </location>
</feature>
<dbReference type="Gene3D" id="3.40.50.12780">
    <property type="entry name" value="N-terminal domain of ligase-like"/>
    <property type="match status" value="1"/>
</dbReference>
<dbReference type="PATRIC" id="fig|740709.3.peg.2369"/>
<dbReference type="InterPro" id="IPR020845">
    <property type="entry name" value="AMP-binding_CS"/>
</dbReference>
<reference evidence="5 6" key="1">
    <citation type="journal article" date="2012" name="J. Bacteriol.">
        <title>Genome Sequence of Idiomarina xiamenensis Type Strain 10-D-4.</title>
        <authorList>
            <person name="Lai Q."/>
            <person name="Wang L."/>
            <person name="Wang W."/>
            <person name="Shao Z."/>
        </authorList>
    </citation>
    <scope>NUCLEOTIDE SEQUENCE [LARGE SCALE GENOMIC DNA]</scope>
    <source>
        <strain evidence="5 6">10-D-4</strain>
    </source>
</reference>
<dbReference type="GO" id="GO:0006631">
    <property type="term" value="P:fatty acid metabolic process"/>
    <property type="evidence" value="ECO:0007669"/>
    <property type="project" value="TreeGrafter"/>
</dbReference>
<protein>
    <submittedName>
        <fullName evidence="5">AMP-dependent synthetase/ligase</fullName>
    </submittedName>
</protein>
<evidence type="ECO:0000313" key="5">
    <source>
        <dbReference type="EMBL" id="EKE80626.1"/>
    </source>
</evidence>
<dbReference type="Gene3D" id="3.30.300.30">
    <property type="match status" value="1"/>
</dbReference>
<dbReference type="InterPro" id="IPR042099">
    <property type="entry name" value="ANL_N_sf"/>
</dbReference>